<feature type="chain" id="PRO_5002871949" evidence="1">
    <location>
        <begin position="24"/>
        <end position="300"/>
    </location>
</feature>
<dbReference type="OrthoDB" id="8004182at2"/>
<sequence length="300" mass="31506">MIPSGYSRTRAVAGGFLMSCLLAGPVAAIAHEAGQAEAEIDSEHLFGFTEGSDIGVPGERELEQETTARIGRLRAGVVRAIDPTLALKLPLSSDFRIAPGLSFSHFDLAATPGLPVRGESGFNGGFVETRLRLLDRRTAPIGLTLSVVPSIGTIDGGSGLAARAYGVEAALLADREIIPGLLVGALNLNLGLARAEFGGGETVRSSGLEVSGALAYRVRPWLFLGGELRYARAYEGLGLDRFAGAALYLGPTLYAALSEGAWMSFTWGVQVAGGAAADPRPLDLTNFDRHQLRLRVGLTF</sequence>
<reference evidence="2 3" key="1">
    <citation type="submission" date="2009-01" db="EMBL/GenBank/DDBJ databases">
        <title>Complete sequence of chromosome of Methylobacterium nodulans ORS 2060.</title>
        <authorList>
            <consortium name="US DOE Joint Genome Institute"/>
            <person name="Lucas S."/>
            <person name="Copeland A."/>
            <person name="Lapidus A."/>
            <person name="Glavina del Rio T."/>
            <person name="Dalin E."/>
            <person name="Tice H."/>
            <person name="Bruce D."/>
            <person name="Goodwin L."/>
            <person name="Pitluck S."/>
            <person name="Sims D."/>
            <person name="Brettin T."/>
            <person name="Detter J.C."/>
            <person name="Han C."/>
            <person name="Larimer F."/>
            <person name="Land M."/>
            <person name="Hauser L."/>
            <person name="Kyrpides N."/>
            <person name="Ivanova N."/>
            <person name="Marx C.J."/>
            <person name="Richardson P."/>
        </authorList>
    </citation>
    <scope>NUCLEOTIDE SEQUENCE [LARGE SCALE GENOMIC DNA]</scope>
    <source>
        <strain evidence="3">LMG 21967 / CNCM I-2342 / ORS 2060</strain>
    </source>
</reference>
<evidence type="ECO:0000313" key="3">
    <source>
        <dbReference type="Proteomes" id="UP000008207"/>
    </source>
</evidence>
<dbReference type="eggNOG" id="COG3637">
    <property type="taxonomic scope" value="Bacteria"/>
</dbReference>
<evidence type="ECO:0000256" key="1">
    <source>
        <dbReference type="SAM" id="SignalP"/>
    </source>
</evidence>
<dbReference type="HOGENOM" id="CLU_062987_0_0_5"/>
<name>B8IUD0_METNO</name>
<dbReference type="AlphaFoldDB" id="B8IUD0"/>
<organism evidence="2 3">
    <name type="scientific">Methylobacterium nodulans (strain LMG 21967 / CNCM I-2342 / ORS 2060)</name>
    <dbReference type="NCBI Taxonomy" id="460265"/>
    <lineage>
        <taxon>Bacteria</taxon>
        <taxon>Pseudomonadati</taxon>
        <taxon>Pseudomonadota</taxon>
        <taxon>Alphaproteobacteria</taxon>
        <taxon>Hyphomicrobiales</taxon>
        <taxon>Methylobacteriaceae</taxon>
        <taxon>Methylobacterium</taxon>
    </lineage>
</organism>
<keyword evidence="3" id="KW-1185">Reference proteome</keyword>
<dbReference type="STRING" id="460265.Mnod_0128"/>
<proteinExistence type="predicted"/>
<dbReference type="Proteomes" id="UP000008207">
    <property type="component" value="Chromosome"/>
</dbReference>
<gene>
    <name evidence="2" type="ordered locus">Mnod_0128</name>
</gene>
<protein>
    <submittedName>
        <fullName evidence="2">Uncharacterized protein</fullName>
    </submittedName>
</protein>
<keyword evidence="1" id="KW-0732">Signal</keyword>
<accession>B8IUD0</accession>
<evidence type="ECO:0000313" key="2">
    <source>
        <dbReference type="EMBL" id="ACL55175.1"/>
    </source>
</evidence>
<dbReference type="EMBL" id="CP001349">
    <property type="protein sequence ID" value="ACL55175.1"/>
    <property type="molecule type" value="Genomic_DNA"/>
</dbReference>
<dbReference type="KEGG" id="mno:Mnod_0128"/>
<feature type="signal peptide" evidence="1">
    <location>
        <begin position="1"/>
        <end position="23"/>
    </location>
</feature>